<evidence type="ECO:0000259" key="1">
    <source>
        <dbReference type="Pfam" id="PF05685"/>
    </source>
</evidence>
<dbReference type="PANTHER" id="PTHR36558:SF1">
    <property type="entry name" value="RESTRICTION ENDONUCLEASE DOMAIN-CONTAINING PROTEIN-RELATED"/>
    <property type="match status" value="1"/>
</dbReference>
<dbReference type="InterPro" id="IPR008538">
    <property type="entry name" value="Uma2"/>
</dbReference>
<dbReference type="PANTHER" id="PTHR36558">
    <property type="entry name" value="GLR1098 PROTEIN"/>
    <property type="match status" value="1"/>
</dbReference>
<evidence type="ECO:0000313" key="2">
    <source>
        <dbReference type="EMBL" id="EIC20020.1"/>
    </source>
</evidence>
<dbReference type="STRING" id="631362.Thi970DRAFT_03632"/>
<sequence>MASALKECFVSIEDYFTLDSETAPERWEWRNGDVYCRSGAQPEHNVICINVICINVGAELRARLRGSACRTFPSDQRVKVHAGSPYLYPDVSVACHPEFTTINGLGTLLNPILIVEVLSTTTAQNDRGTKFMQYQTIASLTDYLLVDSSEVAVLHFRKEGGRKEDSVWTPRLLEQASDAINLPDLDIRLPLAEIYLDTGLLAETKQA</sequence>
<proteinExistence type="predicted"/>
<dbReference type="EMBL" id="JH603170">
    <property type="protein sequence ID" value="EIC20020.1"/>
    <property type="molecule type" value="Genomic_DNA"/>
</dbReference>
<reference evidence="2 3" key="2">
    <citation type="submission" date="2011-11" db="EMBL/GenBank/DDBJ databases">
        <authorList>
            <consortium name="US DOE Joint Genome Institute"/>
            <person name="Lucas S."/>
            <person name="Han J."/>
            <person name="Lapidus A."/>
            <person name="Cheng J.-F."/>
            <person name="Goodwin L."/>
            <person name="Pitluck S."/>
            <person name="Peters L."/>
            <person name="Ovchinnikova G."/>
            <person name="Zhang X."/>
            <person name="Detter J.C."/>
            <person name="Han C."/>
            <person name="Tapia R."/>
            <person name="Land M."/>
            <person name="Hauser L."/>
            <person name="Kyrpides N."/>
            <person name="Ivanova N."/>
            <person name="Pagani I."/>
            <person name="Vogl K."/>
            <person name="Liu Z."/>
            <person name="Overmann J."/>
            <person name="Frigaard N.-U."/>
            <person name="Bryant D."/>
            <person name="Woyke T."/>
        </authorList>
    </citation>
    <scope>NUCLEOTIDE SEQUENCE [LARGE SCALE GENOMIC DNA]</scope>
    <source>
        <strain evidence="2 3">970</strain>
    </source>
</reference>
<dbReference type="HOGENOM" id="CLU_076312_6_0_6"/>
<dbReference type="AlphaFoldDB" id="H8Z3N1"/>
<protein>
    <recommendedName>
        <fullName evidence="1">Putative restriction endonuclease domain-containing protein</fullName>
    </recommendedName>
</protein>
<keyword evidence="3" id="KW-1185">Reference proteome</keyword>
<gene>
    <name evidence="2" type="ORF">Thi970DRAFT_03632</name>
</gene>
<dbReference type="RefSeq" id="WP_009150423.1">
    <property type="nucleotide sequence ID" value="NZ_CP121471.1"/>
</dbReference>
<dbReference type="eggNOG" id="COG4636">
    <property type="taxonomic scope" value="Bacteria"/>
</dbReference>
<dbReference type="Pfam" id="PF05685">
    <property type="entry name" value="Uma2"/>
    <property type="match status" value="1"/>
</dbReference>
<dbReference type="OrthoDB" id="26750at2"/>
<accession>H8Z3N1</accession>
<dbReference type="Proteomes" id="UP000002964">
    <property type="component" value="Unassembled WGS sequence"/>
</dbReference>
<dbReference type="InterPro" id="IPR011335">
    <property type="entry name" value="Restrct_endonuc-II-like"/>
</dbReference>
<organism evidence="2 3">
    <name type="scientific">Thiorhodovibrio frisius</name>
    <dbReference type="NCBI Taxonomy" id="631362"/>
    <lineage>
        <taxon>Bacteria</taxon>
        <taxon>Pseudomonadati</taxon>
        <taxon>Pseudomonadota</taxon>
        <taxon>Gammaproteobacteria</taxon>
        <taxon>Chromatiales</taxon>
        <taxon>Chromatiaceae</taxon>
        <taxon>Thiorhodovibrio</taxon>
    </lineage>
</organism>
<feature type="domain" description="Putative restriction endonuclease" evidence="1">
    <location>
        <begin position="13"/>
        <end position="169"/>
    </location>
</feature>
<dbReference type="Gene3D" id="3.90.1570.10">
    <property type="entry name" value="tt1808, chain A"/>
    <property type="match status" value="1"/>
</dbReference>
<dbReference type="InterPro" id="IPR012296">
    <property type="entry name" value="Nuclease_put_TT1808"/>
</dbReference>
<dbReference type="CDD" id="cd06260">
    <property type="entry name" value="DUF820-like"/>
    <property type="match status" value="1"/>
</dbReference>
<reference evidence="3" key="1">
    <citation type="submission" date="2011-06" db="EMBL/GenBank/DDBJ databases">
        <authorList>
            <consortium name="US DOE Joint Genome Institute (JGI-PGF)"/>
            <person name="Lucas S."/>
            <person name="Han J."/>
            <person name="Lapidus A."/>
            <person name="Cheng J.-F."/>
            <person name="Goodwin L."/>
            <person name="Pitluck S."/>
            <person name="Peters L."/>
            <person name="Land M.L."/>
            <person name="Hauser L."/>
            <person name="Vogl K."/>
            <person name="Liu Z."/>
            <person name="Overmann J."/>
            <person name="Frigaard N.-U."/>
            <person name="Bryant D.A."/>
            <person name="Woyke T.J."/>
        </authorList>
    </citation>
    <scope>NUCLEOTIDE SEQUENCE [LARGE SCALE GENOMIC DNA]</scope>
    <source>
        <strain evidence="3">970</strain>
    </source>
</reference>
<evidence type="ECO:0000313" key="3">
    <source>
        <dbReference type="Proteomes" id="UP000002964"/>
    </source>
</evidence>
<name>H8Z3N1_9GAMM</name>
<dbReference type="SUPFAM" id="SSF52980">
    <property type="entry name" value="Restriction endonuclease-like"/>
    <property type="match status" value="1"/>
</dbReference>